<dbReference type="KEGG" id="fbl:Fbal_1243"/>
<evidence type="ECO:0000313" key="2">
    <source>
        <dbReference type="EMBL" id="ADN75452.1"/>
    </source>
</evidence>
<name>E1SL74_FERBD</name>
<protein>
    <submittedName>
        <fullName evidence="2">Diguanylate phosphodiesterase</fullName>
    </submittedName>
</protein>
<dbReference type="PANTHER" id="PTHR33121:SF79">
    <property type="entry name" value="CYCLIC DI-GMP PHOSPHODIESTERASE PDED-RELATED"/>
    <property type="match status" value="1"/>
</dbReference>
<gene>
    <name evidence="2" type="ordered locus">Fbal_1243</name>
</gene>
<dbReference type="InterPro" id="IPR035919">
    <property type="entry name" value="EAL_sf"/>
</dbReference>
<dbReference type="HOGENOM" id="CLU_552916_0_0_6"/>
<evidence type="ECO:0000259" key="1">
    <source>
        <dbReference type="PROSITE" id="PS50883"/>
    </source>
</evidence>
<dbReference type="STRING" id="550540.Fbal_1243"/>
<dbReference type="GO" id="GO:0071111">
    <property type="term" value="F:cyclic-guanylate-specific phosphodiesterase activity"/>
    <property type="evidence" value="ECO:0007669"/>
    <property type="project" value="InterPro"/>
</dbReference>
<dbReference type="Gene3D" id="3.20.20.450">
    <property type="entry name" value="EAL domain"/>
    <property type="match status" value="1"/>
</dbReference>
<dbReference type="eggNOG" id="COG2200">
    <property type="taxonomic scope" value="Bacteria"/>
</dbReference>
<dbReference type="PROSITE" id="PS50883">
    <property type="entry name" value="EAL"/>
    <property type="match status" value="1"/>
</dbReference>
<dbReference type="PANTHER" id="PTHR33121">
    <property type="entry name" value="CYCLIC DI-GMP PHOSPHODIESTERASE PDEF"/>
    <property type="match status" value="1"/>
</dbReference>
<feature type="domain" description="EAL" evidence="1">
    <location>
        <begin position="257"/>
        <end position="493"/>
    </location>
</feature>
<dbReference type="Proteomes" id="UP000006683">
    <property type="component" value="Chromosome"/>
</dbReference>
<dbReference type="AlphaFoldDB" id="E1SL74"/>
<accession>E1SL74</accession>
<dbReference type="SUPFAM" id="SSF141868">
    <property type="entry name" value="EAL domain-like"/>
    <property type="match status" value="1"/>
</dbReference>
<sequence>MLLPKLRSLCHEALRCSWDALLLMLLGLALLALLAPLDLSYRTGQYLDFAVDRSAYVLKRMENTRERWPDRFTACDAELLDKLLVRAQHSSLANDYAYISDEIGFCRAANNNEITPYDYQLALSNPIKPGFYLARKTTLSGELYLFMVELSPGHYVMGNTNRQTLTDIMLPSDPARFMARGELRYRKQPFLLFGDTDMTDPMEYRYIRTKGPISAELVLPSGQLGNTLKSWLSVVGVPWLAMSFALPMWWRRKRSLQGLYLNDIELCYQRGEIYPVYQPIVDAMTGEVLGYEQLARWQHPSEGFVPPNLFVTLLERHQRLNGLTTHLLNQALPLLQPSQYLSLNLTLDQLAGQDLESWLVPVLKQRGLSPAQIVIEITERDPLQGADTVASLVRLQQAGFRLALDDFGTGHNDLGFLGQFRPDLIKIDKSYTQAIGTGGLKATMLEAMIQMGVDSRIPLVVEGVETEAQAEYLRQKGVAMMQGYFFGRPARCE</sequence>
<dbReference type="SMART" id="SM00052">
    <property type="entry name" value="EAL"/>
    <property type="match status" value="1"/>
</dbReference>
<keyword evidence="3" id="KW-1185">Reference proteome</keyword>
<dbReference type="InterPro" id="IPR050706">
    <property type="entry name" value="Cyclic-di-GMP_PDE-like"/>
</dbReference>
<dbReference type="InterPro" id="IPR001633">
    <property type="entry name" value="EAL_dom"/>
</dbReference>
<evidence type="ECO:0000313" key="3">
    <source>
        <dbReference type="Proteomes" id="UP000006683"/>
    </source>
</evidence>
<proteinExistence type="predicted"/>
<dbReference type="Pfam" id="PF00563">
    <property type="entry name" value="EAL"/>
    <property type="match status" value="1"/>
</dbReference>
<dbReference type="EMBL" id="CP002209">
    <property type="protein sequence ID" value="ADN75452.1"/>
    <property type="molecule type" value="Genomic_DNA"/>
</dbReference>
<dbReference type="CDD" id="cd01948">
    <property type="entry name" value="EAL"/>
    <property type="match status" value="1"/>
</dbReference>
<reference evidence="2 3" key="1">
    <citation type="journal article" date="2010" name="Stand. Genomic Sci.">
        <title>Complete genome sequence of Ferrimonas balearica type strain (PAT).</title>
        <authorList>
            <person name="Nolan M."/>
            <person name="Sikorski J."/>
            <person name="Davenport K."/>
            <person name="Lucas S."/>
            <person name="Glavina Del Rio T."/>
            <person name="Tice H."/>
            <person name="Cheng J."/>
            <person name="Goodwin L."/>
            <person name="Pitluck S."/>
            <person name="Liolios K."/>
            <person name="Ivanova N."/>
            <person name="Mavromatis K."/>
            <person name="Ovchinnikova G."/>
            <person name="Pati A."/>
            <person name="Chen A."/>
            <person name="Palaniappan K."/>
            <person name="Land M."/>
            <person name="Hauser L."/>
            <person name="Chang Y."/>
            <person name="Jeffries C."/>
            <person name="Tapia R."/>
            <person name="Brettin T."/>
            <person name="Detter J."/>
            <person name="Han C."/>
            <person name="Yasawong M."/>
            <person name="Rohde M."/>
            <person name="Tindall B."/>
            <person name="Goker M."/>
            <person name="Woyke T."/>
            <person name="Bristow J."/>
            <person name="Eisen J."/>
            <person name="Markowitz V."/>
            <person name="Hugenholtz P."/>
            <person name="Kyrpides N."/>
            <person name="Klenk H."/>
            <person name="Lapidus A."/>
        </authorList>
    </citation>
    <scope>NUCLEOTIDE SEQUENCE [LARGE SCALE GENOMIC DNA]</scope>
    <source>
        <strain evidence="3">DSM 9799 / CCM 4581 / KCTC 23876 / PAT</strain>
    </source>
</reference>
<organism evidence="2 3">
    <name type="scientific">Ferrimonas balearica (strain DSM 9799 / CCM 4581 / KCTC 23876 / PAT)</name>
    <dbReference type="NCBI Taxonomy" id="550540"/>
    <lineage>
        <taxon>Bacteria</taxon>
        <taxon>Pseudomonadati</taxon>
        <taxon>Pseudomonadota</taxon>
        <taxon>Gammaproteobacteria</taxon>
        <taxon>Alteromonadales</taxon>
        <taxon>Ferrimonadaceae</taxon>
        <taxon>Ferrimonas</taxon>
    </lineage>
</organism>